<feature type="transmembrane region" description="Helical" evidence="5">
    <location>
        <begin position="106"/>
        <end position="130"/>
    </location>
</feature>
<feature type="transmembrane region" description="Helical" evidence="5">
    <location>
        <begin position="207"/>
        <end position="226"/>
    </location>
</feature>
<comment type="subcellular location">
    <subcellularLocation>
        <location evidence="1">Membrane</location>
        <topology evidence="1">Multi-pass membrane protein</topology>
    </subcellularLocation>
</comment>
<gene>
    <name evidence="7" type="primary">yedZ</name>
    <name evidence="7" type="ORF">UZ20_WS6002001153</name>
</gene>
<dbReference type="Proteomes" id="UP000070449">
    <property type="component" value="Unassembled WGS sequence"/>
</dbReference>
<dbReference type="AlphaFoldDB" id="A0A136KEA7"/>
<evidence type="ECO:0000256" key="3">
    <source>
        <dbReference type="ARBA" id="ARBA00022989"/>
    </source>
</evidence>
<sequence>MKMIEQNKQWLLATAGNALILFLVSIVTDTATAGKLAAYMALVFLILTLIPVRVLGWLANDSRLKEPLRQLLSRRRDFGITSGLTILMHSGLMIISYSSIGNPQETILFTTSKEILPGLVAEVVFLILLITSNRMLTRKLGSKWKPIHRLVWLTLPLIVFHAISAAGVYTIRNTSILAVSAVALIMLAAIIDLMIRLFQRKPVRIQITTLAMLTIGYLAIVLLQIFP</sequence>
<keyword evidence="4 5" id="KW-0472">Membrane</keyword>
<dbReference type="GO" id="GO:0016020">
    <property type="term" value="C:membrane"/>
    <property type="evidence" value="ECO:0007669"/>
    <property type="project" value="UniProtKB-SubCell"/>
</dbReference>
<feature type="transmembrane region" description="Helical" evidence="5">
    <location>
        <begin position="37"/>
        <end position="58"/>
    </location>
</feature>
<comment type="caution">
    <text evidence="7">The sequence shown here is derived from an EMBL/GenBank/DDBJ whole genome shotgun (WGS) entry which is preliminary data.</text>
</comment>
<protein>
    <submittedName>
        <fullName evidence="7">Sulfoxide reductase heme-binding subunit YedZ</fullName>
    </submittedName>
</protein>
<feature type="transmembrane region" description="Helical" evidence="5">
    <location>
        <begin position="175"/>
        <end position="195"/>
    </location>
</feature>
<keyword evidence="2 5" id="KW-0812">Transmembrane</keyword>
<organism evidence="7 8">
    <name type="scientific">candidate division WS6 bacterium OLB21</name>
    <dbReference type="NCBI Taxonomy" id="1617427"/>
    <lineage>
        <taxon>Bacteria</taxon>
        <taxon>Candidatus Dojkabacteria</taxon>
    </lineage>
</organism>
<feature type="transmembrane region" description="Helical" evidence="5">
    <location>
        <begin position="78"/>
        <end position="100"/>
    </location>
</feature>
<evidence type="ECO:0000313" key="8">
    <source>
        <dbReference type="Proteomes" id="UP000070449"/>
    </source>
</evidence>
<dbReference type="InterPro" id="IPR013130">
    <property type="entry name" value="Fe3_Rdtase_TM_dom"/>
</dbReference>
<keyword evidence="3 5" id="KW-1133">Transmembrane helix</keyword>
<evidence type="ECO:0000313" key="7">
    <source>
        <dbReference type="EMBL" id="KXK07683.1"/>
    </source>
</evidence>
<evidence type="ECO:0000256" key="4">
    <source>
        <dbReference type="ARBA" id="ARBA00023136"/>
    </source>
</evidence>
<feature type="domain" description="Ferric oxidoreductase" evidence="6">
    <location>
        <begin position="38"/>
        <end position="155"/>
    </location>
</feature>
<evidence type="ECO:0000256" key="5">
    <source>
        <dbReference type="SAM" id="Phobius"/>
    </source>
</evidence>
<name>A0A136KEA7_9BACT</name>
<reference evidence="7 8" key="1">
    <citation type="submission" date="2015-02" db="EMBL/GenBank/DDBJ databases">
        <title>Improved understanding of the partial-nitritation anammox process through 23 genomes representing the majority of the microbial community.</title>
        <authorList>
            <person name="Speth D.R."/>
            <person name="In T Zandt M."/>
            <person name="Guerrero Cruz S."/>
            <person name="Jetten M.S."/>
            <person name="Dutilh B.E."/>
        </authorList>
    </citation>
    <scope>NUCLEOTIDE SEQUENCE [LARGE SCALE GENOMIC DNA]</scope>
    <source>
        <strain evidence="7">OLB21</strain>
    </source>
</reference>
<proteinExistence type="predicted"/>
<feature type="transmembrane region" description="Helical" evidence="5">
    <location>
        <begin position="150"/>
        <end position="169"/>
    </location>
</feature>
<accession>A0A136KEA7</accession>
<dbReference type="EMBL" id="JYPD01000031">
    <property type="protein sequence ID" value="KXK07683.1"/>
    <property type="molecule type" value="Genomic_DNA"/>
</dbReference>
<feature type="transmembrane region" description="Helical" evidence="5">
    <location>
        <begin position="12"/>
        <end position="31"/>
    </location>
</feature>
<evidence type="ECO:0000256" key="1">
    <source>
        <dbReference type="ARBA" id="ARBA00004141"/>
    </source>
</evidence>
<evidence type="ECO:0000256" key="2">
    <source>
        <dbReference type="ARBA" id="ARBA00022692"/>
    </source>
</evidence>
<evidence type="ECO:0000259" key="6">
    <source>
        <dbReference type="Pfam" id="PF01794"/>
    </source>
</evidence>
<dbReference type="Pfam" id="PF01794">
    <property type="entry name" value="Ferric_reduct"/>
    <property type="match status" value="1"/>
</dbReference>